<dbReference type="SUPFAM" id="SSF81383">
    <property type="entry name" value="F-box domain"/>
    <property type="match status" value="1"/>
</dbReference>
<dbReference type="Pfam" id="PF00646">
    <property type="entry name" value="F-box"/>
    <property type="match status" value="1"/>
</dbReference>
<evidence type="ECO:0000313" key="3">
    <source>
        <dbReference type="Proteomes" id="UP000823775"/>
    </source>
</evidence>
<accession>A0ABS8WVF9</accession>
<organism evidence="2 3">
    <name type="scientific">Datura stramonium</name>
    <name type="common">Jimsonweed</name>
    <name type="synonym">Common thornapple</name>
    <dbReference type="NCBI Taxonomy" id="4076"/>
    <lineage>
        <taxon>Eukaryota</taxon>
        <taxon>Viridiplantae</taxon>
        <taxon>Streptophyta</taxon>
        <taxon>Embryophyta</taxon>
        <taxon>Tracheophyta</taxon>
        <taxon>Spermatophyta</taxon>
        <taxon>Magnoliopsida</taxon>
        <taxon>eudicotyledons</taxon>
        <taxon>Gunneridae</taxon>
        <taxon>Pentapetalae</taxon>
        <taxon>asterids</taxon>
        <taxon>lamiids</taxon>
        <taxon>Solanales</taxon>
        <taxon>Solanaceae</taxon>
        <taxon>Solanoideae</taxon>
        <taxon>Datureae</taxon>
        <taxon>Datura</taxon>
    </lineage>
</organism>
<dbReference type="EMBL" id="JACEIK010012190">
    <property type="protein sequence ID" value="MCE3216065.1"/>
    <property type="molecule type" value="Genomic_DNA"/>
</dbReference>
<evidence type="ECO:0000313" key="2">
    <source>
        <dbReference type="EMBL" id="MCE3216065.1"/>
    </source>
</evidence>
<comment type="caution">
    <text evidence="2">The sequence shown here is derived from an EMBL/GenBank/DDBJ whole genome shotgun (WGS) entry which is preliminary data.</text>
</comment>
<feature type="domain" description="F-box" evidence="1">
    <location>
        <begin position="14"/>
        <end position="45"/>
    </location>
</feature>
<gene>
    <name evidence="2" type="ORF">HAX54_004670</name>
</gene>
<protein>
    <recommendedName>
        <fullName evidence="1">F-box domain-containing protein</fullName>
    </recommendedName>
</protein>
<keyword evidence="3" id="KW-1185">Reference proteome</keyword>
<sequence length="117" mass="13784">MTSNTEREEIIADHILTRLPVKSLLRYKCVCKNWRDVIKIPSFMRKHFEIESAGTRKMVAKFGVDYDTEPEPTRQFHLYLLPDKIYVGCVPTHQRIYYCDGIDDFRNIHGPIDGMFC</sequence>
<proteinExistence type="predicted"/>
<name>A0ABS8WVF9_DATST</name>
<evidence type="ECO:0000259" key="1">
    <source>
        <dbReference type="Pfam" id="PF00646"/>
    </source>
</evidence>
<dbReference type="InterPro" id="IPR001810">
    <property type="entry name" value="F-box_dom"/>
</dbReference>
<dbReference type="InterPro" id="IPR036047">
    <property type="entry name" value="F-box-like_dom_sf"/>
</dbReference>
<dbReference type="PANTHER" id="PTHR47993">
    <property type="entry name" value="OS09G0372900 PROTEIN-RELATED"/>
    <property type="match status" value="1"/>
</dbReference>
<dbReference type="Gene3D" id="1.20.1280.50">
    <property type="match status" value="1"/>
</dbReference>
<reference evidence="2 3" key="1">
    <citation type="journal article" date="2021" name="BMC Genomics">
        <title>Datura genome reveals duplications of psychoactive alkaloid biosynthetic genes and high mutation rate following tissue culture.</title>
        <authorList>
            <person name="Rajewski A."/>
            <person name="Carter-House D."/>
            <person name="Stajich J."/>
            <person name="Litt A."/>
        </authorList>
    </citation>
    <scope>NUCLEOTIDE SEQUENCE [LARGE SCALE GENOMIC DNA]</scope>
    <source>
        <strain evidence="2">AR-01</strain>
    </source>
</reference>
<dbReference type="InterPro" id="IPR050233">
    <property type="entry name" value="A_thaliana_F-box"/>
</dbReference>
<dbReference type="CDD" id="cd22157">
    <property type="entry name" value="F-box_AtFBW1-like"/>
    <property type="match status" value="1"/>
</dbReference>
<dbReference type="Proteomes" id="UP000823775">
    <property type="component" value="Unassembled WGS sequence"/>
</dbReference>